<evidence type="ECO:0000313" key="2">
    <source>
        <dbReference type="Proteomes" id="UP001054837"/>
    </source>
</evidence>
<proteinExistence type="predicted"/>
<organism evidence="1 2">
    <name type="scientific">Caerostris darwini</name>
    <dbReference type="NCBI Taxonomy" id="1538125"/>
    <lineage>
        <taxon>Eukaryota</taxon>
        <taxon>Metazoa</taxon>
        <taxon>Ecdysozoa</taxon>
        <taxon>Arthropoda</taxon>
        <taxon>Chelicerata</taxon>
        <taxon>Arachnida</taxon>
        <taxon>Araneae</taxon>
        <taxon>Araneomorphae</taxon>
        <taxon>Entelegynae</taxon>
        <taxon>Araneoidea</taxon>
        <taxon>Araneidae</taxon>
        <taxon>Caerostris</taxon>
    </lineage>
</organism>
<dbReference type="AlphaFoldDB" id="A0AAV4RC59"/>
<evidence type="ECO:0000313" key="1">
    <source>
        <dbReference type="EMBL" id="GIY18047.1"/>
    </source>
</evidence>
<dbReference type="EMBL" id="BPLQ01005864">
    <property type="protein sequence ID" value="GIY18047.1"/>
    <property type="molecule type" value="Genomic_DNA"/>
</dbReference>
<comment type="caution">
    <text evidence="1">The sequence shown here is derived from an EMBL/GenBank/DDBJ whole genome shotgun (WGS) entry which is preliminary data.</text>
</comment>
<gene>
    <name evidence="1" type="ORF">CDAR_195411</name>
</gene>
<protein>
    <submittedName>
        <fullName evidence="1">Uncharacterized protein</fullName>
    </submittedName>
</protein>
<name>A0AAV4RC59_9ARAC</name>
<dbReference type="Proteomes" id="UP001054837">
    <property type="component" value="Unassembled WGS sequence"/>
</dbReference>
<accession>A0AAV4RC59</accession>
<keyword evidence="2" id="KW-1185">Reference proteome</keyword>
<sequence>MTEPNIFYPQTPSIHHTSWVAFNRSPCRTGLLCSRWMVRFQWQVLLIRRLTGSGDARINGLRLLALPLFGDHCLNPRNTAIRFSADKSNFTIQNFSPA</sequence>
<reference evidence="1 2" key="1">
    <citation type="submission" date="2021-06" db="EMBL/GenBank/DDBJ databases">
        <title>Caerostris darwini draft genome.</title>
        <authorList>
            <person name="Kono N."/>
            <person name="Arakawa K."/>
        </authorList>
    </citation>
    <scope>NUCLEOTIDE SEQUENCE [LARGE SCALE GENOMIC DNA]</scope>
</reference>